<evidence type="ECO:0000313" key="2">
    <source>
        <dbReference type="Proteomes" id="UP000030392"/>
    </source>
</evidence>
<proteinExistence type="predicted"/>
<sequence length="74" mass="8615">MERENCWVWFKGSLKEGGAWKGGFSYKKDQNPGVLIQNPSYVQCRVPDWRITTTEPKDKRKGPTIPDNAVWKIF</sequence>
<dbReference type="Proteomes" id="UP000030392">
    <property type="component" value="Unassembled WGS sequence"/>
</dbReference>
<dbReference type="EMBL" id="JNAX01000010">
    <property type="protein sequence ID" value="KGG21051.1"/>
    <property type="molecule type" value="Genomic_DNA"/>
</dbReference>
<protein>
    <submittedName>
        <fullName evidence="1">Uncharacterized protein</fullName>
    </submittedName>
</protein>
<comment type="caution">
    <text evidence="1">The sequence shown here is derived from an EMBL/GenBank/DDBJ whole genome shotgun (WGS) entry which is preliminary data.</text>
</comment>
<organism evidence="1 2">
    <name type="scientific">Prochlorococcus marinus str. PAC1</name>
    <dbReference type="NCBI Taxonomy" id="59924"/>
    <lineage>
        <taxon>Bacteria</taxon>
        <taxon>Bacillati</taxon>
        <taxon>Cyanobacteriota</taxon>
        <taxon>Cyanophyceae</taxon>
        <taxon>Synechococcales</taxon>
        <taxon>Prochlorococcaceae</taxon>
        <taxon>Prochlorococcus</taxon>
    </lineage>
</organism>
<name>A0A0A2C400_PROMR</name>
<evidence type="ECO:0000313" key="1">
    <source>
        <dbReference type="EMBL" id="KGG21051.1"/>
    </source>
</evidence>
<reference evidence="2" key="1">
    <citation type="journal article" date="2014" name="Sci. Data">
        <title>Genomes of diverse isolates of the marine cyanobacterium Prochlorococcus.</title>
        <authorList>
            <person name="Biller S."/>
            <person name="Berube P."/>
            <person name="Thompson J."/>
            <person name="Kelly L."/>
            <person name="Roggensack S."/>
            <person name="Awad L."/>
            <person name="Roache-Johnson K."/>
            <person name="Ding H."/>
            <person name="Giovannoni S.J."/>
            <person name="Moore L.R."/>
            <person name="Chisholm S.W."/>
        </authorList>
    </citation>
    <scope>NUCLEOTIDE SEQUENCE [LARGE SCALE GENOMIC DNA]</scope>
    <source>
        <strain evidence="2">PAC1</strain>
    </source>
</reference>
<dbReference type="RefSeq" id="WP_036905694.1">
    <property type="nucleotide sequence ID" value="NZ_CP138967.1"/>
</dbReference>
<accession>A0A0A2C400</accession>
<gene>
    <name evidence="1" type="ORF">EV03_0991</name>
</gene>
<dbReference type="AlphaFoldDB" id="A0A0A2C400"/>